<reference evidence="9 10" key="1">
    <citation type="submission" date="2014-03" db="EMBL/GenBank/DDBJ databases">
        <title>Genomics of Bifidobacteria.</title>
        <authorList>
            <person name="Ventura M."/>
            <person name="Milani C."/>
            <person name="Lugli G.A."/>
        </authorList>
    </citation>
    <scope>NUCLEOTIDE SEQUENCE [LARGE SCALE GENOMIC DNA]</scope>
    <source>
        <strain evidence="9 10">DSM 23975</strain>
    </source>
</reference>
<evidence type="ECO:0000256" key="7">
    <source>
        <dbReference type="PIRNR" id="PIRNR002744"/>
    </source>
</evidence>
<feature type="transmembrane region" description="Helical" evidence="8">
    <location>
        <begin position="294"/>
        <end position="315"/>
    </location>
</feature>
<sequence length="516" mass="55358">MAKIPGRMVDVIDYSIGKVTTMSSAVATRKIGAVPMDATRRPAPAANDGENCEDFLQAVPQSAKTKSLWGQFWTWFGANVAPINWLLGALGVQMGLGLWETFAVILIGNLIGMSVFGFMVLLGQRTGLTAMLLGRRVFGRYGNYLPSAIQAVVVIGWCAINTWVVLDLVTALLMKVGLVDSIEGHFALKAGIGAFVMLVQVIVSLFGYKAISTFEKWTVPPTVAILVAMTIAAWGFMGIDWNYAGTLSGTGVDKIAAISSVMTAIGIGWGFTWLTYACDYSRFVSTDVPKKRLFAASSIGQLIPVVWLGLLGATLATKSGSIDPGQLIVDNFGALAIPVLLLVLHGPIATNILNIYSFTLSVQCLDIKVNRRVLNVFVGVFAWFGVCLFLSLNDIGNTLDGWLSAVAGWTAVWAGIMFVHFFVIERRRDDFTSVLGKAGTDGMPVIGWQSIIAFFAGLFMNWMFAYGSLLQGPAATAMGGVDLSWLFGILTSAGIYYLLAKSTNLTKSNAVTQATA</sequence>
<feature type="transmembrane region" description="Helical" evidence="8">
    <location>
        <begin position="404"/>
        <end position="424"/>
    </location>
</feature>
<dbReference type="Pfam" id="PF02133">
    <property type="entry name" value="Transp_cyt_pur"/>
    <property type="match status" value="1"/>
</dbReference>
<proteinExistence type="inferred from homology"/>
<dbReference type="AlphaFoldDB" id="A0A087CF51"/>
<feature type="transmembrane region" description="Helical" evidence="8">
    <location>
        <begin position="335"/>
        <end position="361"/>
    </location>
</feature>
<evidence type="ECO:0000256" key="8">
    <source>
        <dbReference type="SAM" id="Phobius"/>
    </source>
</evidence>
<dbReference type="PANTHER" id="PTHR31806">
    <property type="entry name" value="PURINE-CYTOSINE PERMEASE FCY2-RELATED"/>
    <property type="match status" value="1"/>
</dbReference>
<evidence type="ECO:0000256" key="2">
    <source>
        <dbReference type="ARBA" id="ARBA00008974"/>
    </source>
</evidence>
<feature type="transmembrane region" description="Helical" evidence="8">
    <location>
        <begin position="186"/>
        <end position="211"/>
    </location>
</feature>
<keyword evidence="4 8" id="KW-0812">Transmembrane</keyword>
<evidence type="ECO:0000256" key="1">
    <source>
        <dbReference type="ARBA" id="ARBA00004141"/>
    </source>
</evidence>
<feature type="transmembrane region" description="Helical" evidence="8">
    <location>
        <begin position="72"/>
        <end position="96"/>
    </location>
</feature>
<comment type="caution">
    <text evidence="9">The sequence shown here is derived from an EMBL/GenBank/DDBJ whole genome shotgun (WGS) entry which is preliminary data.</text>
</comment>
<dbReference type="GO" id="GO:0022857">
    <property type="term" value="F:transmembrane transporter activity"/>
    <property type="evidence" value="ECO:0007669"/>
    <property type="project" value="InterPro"/>
</dbReference>
<gene>
    <name evidence="9" type="ORF">BREU_2165</name>
</gene>
<dbReference type="EMBL" id="JGZK01000026">
    <property type="protein sequence ID" value="KFI81901.1"/>
    <property type="molecule type" value="Genomic_DNA"/>
</dbReference>
<evidence type="ECO:0000313" key="9">
    <source>
        <dbReference type="EMBL" id="KFI81901.1"/>
    </source>
</evidence>
<comment type="similarity">
    <text evidence="2 7">Belongs to the purine-cytosine permease (2.A.39) family.</text>
</comment>
<feature type="transmembrane region" description="Helical" evidence="8">
    <location>
        <begin position="102"/>
        <end position="123"/>
    </location>
</feature>
<keyword evidence="5 8" id="KW-1133">Transmembrane helix</keyword>
<dbReference type="PANTHER" id="PTHR31806:SF1">
    <property type="entry name" value="PURINE-CYTOSINE PERMEASE FCY2-RELATED"/>
    <property type="match status" value="1"/>
</dbReference>
<feature type="transmembrane region" description="Helical" evidence="8">
    <location>
        <begin position="223"/>
        <end position="243"/>
    </location>
</feature>
<accession>A0A087CF51</accession>
<comment type="subcellular location">
    <subcellularLocation>
        <location evidence="1">Membrane</location>
        <topology evidence="1">Multi-pass membrane protein</topology>
    </subcellularLocation>
</comment>
<evidence type="ECO:0000256" key="6">
    <source>
        <dbReference type="ARBA" id="ARBA00023136"/>
    </source>
</evidence>
<feature type="transmembrane region" description="Helical" evidence="8">
    <location>
        <begin position="255"/>
        <end position="274"/>
    </location>
</feature>
<dbReference type="Gene3D" id="1.10.4160.10">
    <property type="entry name" value="Hydantoin permease"/>
    <property type="match status" value="1"/>
</dbReference>
<dbReference type="STRING" id="1437610.BREU_2165"/>
<feature type="transmembrane region" description="Helical" evidence="8">
    <location>
        <begin position="144"/>
        <end position="166"/>
    </location>
</feature>
<dbReference type="InterPro" id="IPR026030">
    <property type="entry name" value="Pur-cyt_permease_Fcy2/21/22"/>
</dbReference>
<name>A0A087CF51_9BIFI</name>
<feature type="transmembrane region" description="Helical" evidence="8">
    <location>
        <begin position="477"/>
        <end position="499"/>
    </location>
</feature>
<evidence type="ECO:0000313" key="10">
    <source>
        <dbReference type="Proteomes" id="UP000028984"/>
    </source>
</evidence>
<evidence type="ECO:0000256" key="3">
    <source>
        <dbReference type="ARBA" id="ARBA00022448"/>
    </source>
</evidence>
<keyword evidence="10" id="KW-1185">Reference proteome</keyword>
<organism evidence="9 10">
    <name type="scientific">Bifidobacterium reuteri DSM 23975</name>
    <dbReference type="NCBI Taxonomy" id="1437610"/>
    <lineage>
        <taxon>Bacteria</taxon>
        <taxon>Bacillati</taxon>
        <taxon>Actinomycetota</taxon>
        <taxon>Actinomycetes</taxon>
        <taxon>Bifidobacteriales</taxon>
        <taxon>Bifidobacteriaceae</taxon>
        <taxon>Bifidobacterium</taxon>
    </lineage>
</organism>
<keyword evidence="6 7" id="KW-0472">Membrane</keyword>
<evidence type="ECO:0000256" key="5">
    <source>
        <dbReference type="ARBA" id="ARBA00022989"/>
    </source>
</evidence>
<dbReference type="GO" id="GO:0005886">
    <property type="term" value="C:plasma membrane"/>
    <property type="evidence" value="ECO:0007669"/>
    <property type="project" value="TreeGrafter"/>
</dbReference>
<feature type="transmembrane region" description="Helical" evidence="8">
    <location>
        <begin position="445"/>
        <end position="465"/>
    </location>
</feature>
<dbReference type="PIRSF" id="PIRSF002744">
    <property type="entry name" value="Pur-cyt_permease"/>
    <property type="match status" value="1"/>
</dbReference>
<evidence type="ECO:0000256" key="4">
    <source>
        <dbReference type="ARBA" id="ARBA00022692"/>
    </source>
</evidence>
<dbReference type="eggNOG" id="COG1457">
    <property type="taxonomic scope" value="Bacteria"/>
</dbReference>
<keyword evidence="3 7" id="KW-0813">Transport</keyword>
<dbReference type="CDD" id="cd11484">
    <property type="entry name" value="SLC-NCS1sbd_CobB-like"/>
    <property type="match status" value="1"/>
</dbReference>
<feature type="transmembrane region" description="Helical" evidence="8">
    <location>
        <begin position="373"/>
        <end position="392"/>
    </location>
</feature>
<protein>
    <submittedName>
        <fullName evidence="9">Cytosine/purines uracil thiamine allantoin permease</fullName>
    </submittedName>
</protein>
<dbReference type="InterPro" id="IPR001248">
    <property type="entry name" value="Pur-cyt_permease"/>
</dbReference>
<dbReference type="Proteomes" id="UP000028984">
    <property type="component" value="Unassembled WGS sequence"/>
</dbReference>